<accession>A0A432YJC7</accession>
<evidence type="ECO:0000313" key="3">
    <source>
        <dbReference type="Proteomes" id="UP000288127"/>
    </source>
</evidence>
<dbReference type="EMBL" id="PIPZ01000001">
    <property type="protein sequence ID" value="RUO61063.1"/>
    <property type="molecule type" value="Genomic_DNA"/>
</dbReference>
<feature type="transmembrane region" description="Helical" evidence="1">
    <location>
        <begin position="100"/>
        <end position="123"/>
    </location>
</feature>
<sequence length="178" mass="20719">MENNEHIIKLQLRTVEQLFNSFDPSPFVGRDLDPAAEEFILGWAQEHPRHGSFKLQITVTEVADIERAQSRVSDAVRSYFTASVARSGQEFSRLMRRGRFSLLVGVIFLIICFGASDALQHYFPHSKPLDFVSEGLLIVCWVAMWQPLQIFLYEWWPLFRHKQLLQRLAAMRVEVVQR</sequence>
<evidence type="ECO:0000256" key="1">
    <source>
        <dbReference type="SAM" id="Phobius"/>
    </source>
</evidence>
<gene>
    <name evidence="2" type="ORF">CWI76_01995</name>
</gene>
<organism evidence="2 3">
    <name type="scientific">Pseudidiomarina marina</name>
    <dbReference type="NCBI Taxonomy" id="502366"/>
    <lineage>
        <taxon>Bacteria</taxon>
        <taxon>Pseudomonadati</taxon>
        <taxon>Pseudomonadota</taxon>
        <taxon>Gammaproteobacteria</taxon>
        <taxon>Alteromonadales</taxon>
        <taxon>Idiomarinaceae</taxon>
        <taxon>Pseudidiomarina</taxon>
    </lineage>
</organism>
<name>A0A432YJC7_9GAMM</name>
<comment type="caution">
    <text evidence="2">The sequence shown here is derived from an EMBL/GenBank/DDBJ whole genome shotgun (WGS) entry which is preliminary data.</text>
</comment>
<keyword evidence="3" id="KW-1185">Reference proteome</keyword>
<dbReference type="OrthoDB" id="653003at2"/>
<proteinExistence type="predicted"/>
<protein>
    <submittedName>
        <fullName evidence="2">Uncharacterized protein</fullName>
    </submittedName>
</protein>
<keyword evidence="1" id="KW-0812">Transmembrane</keyword>
<reference evidence="3" key="1">
    <citation type="journal article" date="2018" name="Front. Microbiol.">
        <title>Genome-Based Analysis Reveals the Taxonomy and Diversity of the Family Idiomarinaceae.</title>
        <authorList>
            <person name="Liu Y."/>
            <person name="Lai Q."/>
            <person name="Shao Z."/>
        </authorList>
    </citation>
    <scope>NUCLEOTIDE SEQUENCE [LARGE SCALE GENOMIC DNA]</scope>
    <source>
        <strain evidence="3">PIM1</strain>
    </source>
</reference>
<evidence type="ECO:0000313" key="2">
    <source>
        <dbReference type="EMBL" id="RUO61063.1"/>
    </source>
</evidence>
<feature type="transmembrane region" description="Helical" evidence="1">
    <location>
        <begin position="135"/>
        <end position="156"/>
    </location>
</feature>
<keyword evidence="1" id="KW-0472">Membrane</keyword>
<dbReference type="AlphaFoldDB" id="A0A432YJC7"/>
<keyword evidence="1" id="KW-1133">Transmembrane helix</keyword>
<dbReference type="RefSeq" id="WP_126758696.1">
    <property type="nucleotide sequence ID" value="NZ_PIPZ01000001.1"/>
</dbReference>
<dbReference type="Proteomes" id="UP000288127">
    <property type="component" value="Unassembled WGS sequence"/>
</dbReference>